<sequence length="213" mass="23858">MNIVGYSEEEDVFHCVSACFIGNSLGGCNYVPVLKRCYYLRNTEPCGNRGKCIRLGDYETVHIYYNKVLKGPHMKTLHEIPMLFVETTSEGIIRVKPQADYAFECNGENDNAGRPLVHCVSGKENCVLYGISTNVIEEHGKLFQNVTVISDSMSWLQEKTKTSEKVQTVSTLPVRQNSSLLAKKLMAAWEKEKNGPMLDVNRIEQNGGQFLGA</sequence>
<name>A0A915HGE0_ROMCU</name>
<protein>
    <submittedName>
        <fullName evidence="2">Uncharacterized protein</fullName>
    </submittedName>
</protein>
<proteinExistence type="predicted"/>
<evidence type="ECO:0000313" key="2">
    <source>
        <dbReference type="WBParaSite" id="nRc.2.0.1.t00371-RA"/>
    </source>
</evidence>
<accession>A0A915HGE0</accession>
<dbReference type="AlphaFoldDB" id="A0A915HGE0"/>
<reference evidence="2" key="1">
    <citation type="submission" date="2022-11" db="UniProtKB">
        <authorList>
            <consortium name="WormBaseParasite"/>
        </authorList>
    </citation>
    <scope>IDENTIFICATION</scope>
</reference>
<dbReference type="Proteomes" id="UP000887565">
    <property type="component" value="Unplaced"/>
</dbReference>
<evidence type="ECO:0000313" key="1">
    <source>
        <dbReference type="Proteomes" id="UP000887565"/>
    </source>
</evidence>
<keyword evidence="1" id="KW-1185">Reference proteome</keyword>
<organism evidence="1 2">
    <name type="scientific">Romanomermis culicivorax</name>
    <name type="common">Nematode worm</name>
    <dbReference type="NCBI Taxonomy" id="13658"/>
    <lineage>
        <taxon>Eukaryota</taxon>
        <taxon>Metazoa</taxon>
        <taxon>Ecdysozoa</taxon>
        <taxon>Nematoda</taxon>
        <taxon>Enoplea</taxon>
        <taxon>Dorylaimia</taxon>
        <taxon>Mermithida</taxon>
        <taxon>Mermithoidea</taxon>
        <taxon>Mermithidae</taxon>
        <taxon>Romanomermis</taxon>
    </lineage>
</organism>
<dbReference type="WBParaSite" id="nRc.2.0.1.t00371-RA">
    <property type="protein sequence ID" value="nRc.2.0.1.t00371-RA"/>
    <property type="gene ID" value="nRc.2.0.1.g00371"/>
</dbReference>